<dbReference type="Gene3D" id="2.40.50.140">
    <property type="entry name" value="Nucleic acid-binding proteins"/>
    <property type="match status" value="1"/>
</dbReference>
<dbReference type="SUPFAM" id="SSF50249">
    <property type="entry name" value="Nucleic acid-binding proteins"/>
    <property type="match status" value="1"/>
</dbReference>
<sequence>MVLIVDSRQRRIKLGLKQLTEDPWTTLARAYKKGARIAGTVSRKTDFGVFVTIDGDLEALISKNHLTTDETSFEEASNALKVGDPIQAIVLEINPQSQRLALSVRELQRRQEREEMVRYAHTDGSDDTVSLGDLLRRKNSG</sequence>
<accession>A0AA35SYB9</accession>
<feature type="domain" description="S1 motif" evidence="1">
    <location>
        <begin position="34"/>
        <end position="105"/>
    </location>
</feature>
<evidence type="ECO:0000259" key="1">
    <source>
        <dbReference type="PROSITE" id="PS50126"/>
    </source>
</evidence>
<dbReference type="InterPro" id="IPR003029">
    <property type="entry name" value="S1_domain"/>
</dbReference>
<keyword evidence="2" id="KW-0689">Ribosomal protein</keyword>
<keyword evidence="3" id="KW-1185">Reference proteome</keyword>
<dbReference type="InterPro" id="IPR012340">
    <property type="entry name" value="NA-bd_OB-fold"/>
</dbReference>
<organism evidence="2 3">
    <name type="scientific">Geodia barretti</name>
    <name type="common">Barrett's horny sponge</name>
    <dbReference type="NCBI Taxonomy" id="519541"/>
    <lineage>
        <taxon>Eukaryota</taxon>
        <taxon>Metazoa</taxon>
        <taxon>Porifera</taxon>
        <taxon>Demospongiae</taxon>
        <taxon>Heteroscleromorpha</taxon>
        <taxon>Tetractinellida</taxon>
        <taxon>Astrophorina</taxon>
        <taxon>Geodiidae</taxon>
        <taxon>Geodia</taxon>
    </lineage>
</organism>
<comment type="caution">
    <text evidence="2">The sequence shown here is derived from an EMBL/GenBank/DDBJ whole genome shotgun (WGS) entry which is preliminary data.</text>
</comment>
<dbReference type="EMBL" id="CASHTH010002976">
    <property type="protein sequence ID" value="CAI8038113.1"/>
    <property type="molecule type" value="Genomic_DNA"/>
</dbReference>
<dbReference type="AlphaFoldDB" id="A0AA35SYB9"/>
<dbReference type="InterPro" id="IPR050437">
    <property type="entry name" value="Ribos_protein_bS1-like"/>
</dbReference>
<reference evidence="2" key="1">
    <citation type="submission" date="2023-03" db="EMBL/GenBank/DDBJ databases">
        <authorList>
            <person name="Steffen K."/>
            <person name="Cardenas P."/>
        </authorList>
    </citation>
    <scope>NUCLEOTIDE SEQUENCE</scope>
</reference>
<dbReference type="GO" id="GO:0006412">
    <property type="term" value="P:translation"/>
    <property type="evidence" value="ECO:0007669"/>
    <property type="project" value="TreeGrafter"/>
</dbReference>
<dbReference type="PROSITE" id="PS50126">
    <property type="entry name" value="S1"/>
    <property type="match status" value="1"/>
</dbReference>
<protein>
    <submittedName>
        <fullName evidence="2">30S ribosomal protein S1</fullName>
    </submittedName>
</protein>
<dbReference type="GO" id="GO:0005840">
    <property type="term" value="C:ribosome"/>
    <property type="evidence" value="ECO:0007669"/>
    <property type="project" value="UniProtKB-KW"/>
</dbReference>
<dbReference type="Pfam" id="PF00575">
    <property type="entry name" value="S1"/>
    <property type="match status" value="1"/>
</dbReference>
<evidence type="ECO:0000313" key="2">
    <source>
        <dbReference type="EMBL" id="CAI8038113.1"/>
    </source>
</evidence>
<proteinExistence type="predicted"/>
<evidence type="ECO:0000313" key="3">
    <source>
        <dbReference type="Proteomes" id="UP001174909"/>
    </source>
</evidence>
<dbReference type="Proteomes" id="UP001174909">
    <property type="component" value="Unassembled WGS sequence"/>
</dbReference>
<dbReference type="GO" id="GO:0003729">
    <property type="term" value="F:mRNA binding"/>
    <property type="evidence" value="ECO:0007669"/>
    <property type="project" value="TreeGrafter"/>
</dbReference>
<dbReference type="GO" id="GO:0003735">
    <property type="term" value="F:structural constituent of ribosome"/>
    <property type="evidence" value="ECO:0007669"/>
    <property type="project" value="TreeGrafter"/>
</dbReference>
<gene>
    <name evidence="2" type="ORF">GBAR_LOCUS21257</name>
</gene>
<dbReference type="SMART" id="SM00316">
    <property type="entry name" value="S1"/>
    <property type="match status" value="1"/>
</dbReference>
<dbReference type="PANTHER" id="PTHR10724">
    <property type="entry name" value="30S RIBOSOMAL PROTEIN S1"/>
    <property type="match status" value="1"/>
</dbReference>
<keyword evidence="2" id="KW-0687">Ribonucleoprotein</keyword>
<name>A0AA35SYB9_GEOBA</name>